<evidence type="ECO:0000259" key="7">
    <source>
        <dbReference type="PROSITE" id="PS51296"/>
    </source>
</evidence>
<dbReference type="GO" id="GO:0051213">
    <property type="term" value="F:dioxygenase activity"/>
    <property type="evidence" value="ECO:0007669"/>
    <property type="project" value="UniProtKB-KW"/>
</dbReference>
<reference evidence="8 9" key="1">
    <citation type="submission" date="2017-05" db="EMBL/GenBank/DDBJ databases">
        <authorList>
            <person name="Varghese N."/>
            <person name="Submissions S."/>
        </authorList>
    </citation>
    <scope>NUCLEOTIDE SEQUENCE [LARGE SCALE GENOMIC DNA]</scope>
    <source>
        <strain evidence="8 9">DSM 21342</strain>
    </source>
</reference>
<evidence type="ECO:0000256" key="4">
    <source>
        <dbReference type="ARBA" id="ARBA00023014"/>
    </source>
</evidence>
<dbReference type="SUPFAM" id="SSF50022">
    <property type="entry name" value="ISP domain"/>
    <property type="match status" value="1"/>
</dbReference>
<keyword evidence="3" id="KW-0408">Iron</keyword>
<dbReference type="InterPro" id="IPR036922">
    <property type="entry name" value="Rieske_2Fe-2S_sf"/>
</dbReference>
<evidence type="ECO:0000256" key="6">
    <source>
        <dbReference type="ARBA" id="ARBA00038001"/>
    </source>
</evidence>
<evidence type="ECO:0000256" key="2">
    <source>
        <dbReference type="ARBA" id="ARBA00022723"/>
    </source>
</evidence>
<name>A0A521BP53_9SPHI</name>
<keyword evidence="1" id="KW-0001">2Fe-2S</keyword>
<evidence type="ECO:0000313" key="9">
    <source>
        <dbReference type="Proteomes" id="UP000315971"/>
    </source>
</evidence>
<evidence type="ECO:0000256" key="1">
    <source>
        <dbReference type="ARBA" id="ARBA00022714"/>
    </source>
</evidence>
<dbReference type="GO" id="GO:0051537">
    <property type="term" value="F:2 iron, 2 sulfur cluster binding"/>
    <property type="evidence" value="ECO:0007669"/>
    <property type="project" value="UniProtKB-KW"/>
</dbReference>
<organism evidence="8 9">
    <name type="scientific">Solitalea koreensis</name>
    <dbReference type="NCBI Taxonomy" id="543615"/>
    <lineage>
        <taxon>Bacteria</taxon>
        <taxon>Pseudomonadati</taxon>
        <taxon>Bacteroidota</taxon>
        <taxon>Sphingobacteriia</taxon>
        <taxon>Sphingobacteriales</taxon>
        <taxon>Sphingobacteriaceae</taxon>
        <taxon>Solitalea</taxon>
    </lineage>
</organism>
<keyword evidence="4" id="KW-0411">Iron-sulfur</keyword>
<keyword evidence="8" id="KW-0560">Oxidoreductase</keyword>
<keyword evidence="2" id="KW-0479">Metal-binding</keyword>
<evidence type="ECO:0000313" key="8">
    <source>
        <dbReference type="EMBL" id="SMO48551.1"/>
    </source>
</evidence>
<dbReference type="RefSeq" id="WP_142601965.1">
    <property type="nucleotide sequence ID" value="NZ_FXSZ01000002.1"/>
</dbReference>
<dbReference type="GO" id="GO:0046872">
    <property type="term" value="F:metal ion binding"/>
    <property type="evidence" value="ECO:0007669"/>
    <property type="project" value="UniProtKB-KW"/>
</dbReference>
<sequence>MSLNWYPIYIFEKDGYEPQPINSIRGVKVAGKEICVIRTTNDYFAVKDKCPHAGGRISNGWCEQQQIVCPVHRHKFDIHTGKGLPEHGDYLEHYEVLTNTQGVFVGFKKHWWNK</sequence>
<keyword evidence="9" id="KW-1185">Reference proteome</keyword>
<gene>
    <name evidence="8" type="ORF">SAMN06265350_102361</name>
</gene>
<dbReference type="PROSITE" id="PS51296">
    <property type="entry name" value="RIESKE"/>
    <property type="match status" value="1"/>
</dbReference>
<dbReference type="OrthoDB" id="593800at2"/>
<comment type="similarity">
    <text evidence="6">Belongs to the bacterial ring-hydroxylating dioxygenase ferredoxin component family.</text>
</comment>
<accession>A0A521BP53</accession>
<dbReference type="InterPro" id="IPR017941">
    <property type="entry name" value="Rieske_2Fe-2S"/>
</dbReference>
<protein>
    <submittedName>
        <fullName evidence="8">Ferredoxin subunit of nitrite reductase or a ring-hydroxylating dioxygenase</fullName>
    </submittedName>
</protein>
<evidence type="ECO:0000256" key="5">
    <source>
        <dbReference type="ARBA" id="ARBA00034078"/>
    </source>
</evidence>
<dbReference type="Pfam" id="PF00355">
    <property type="entry name" value="Rieske"/>
    <property type="match status" value="1"/>
</dbReference>
<evidence type="ECO:0000256" key="3">
    <source>
        <dbReference type="ARBA" id="ARBA00023004"/>
    </source>
</evidence>
<dbReference type="Gene3D" id="2.102.10.10">
    <property type="entry name" value="Rieske [2Fe-2S] iron-sulphur domain"/>
    <property type="match status" value="1"/>
</dbReference>
<keyword evidence="8" id="KW-0223">Dioxygenase</keyword>
<dbReference type="AlphaFoldDB" id="A0A521BP53"/>
<dbReference type="PANTHER" id="PTHR21496">
    <property type="entry name" value="FERREDOXIN-RELATED"/>
    <property type="match status" value="1"/>
</dbReference>
<comment type="cofactor">
    <cofactor evidence="5">
        <name>[2Fe-2S] cluster</name>
        <dbReference type="ChEBI" id="CHEBI:190135"/>
    </cofactor>
</comment>
<dbReference type="Proteomes" id="UP000315971">
    <property type="component" value="Unassembled WGS sequence"/>
</dbReference>
<proteinExistence type="inferred from homology"/>
<dbReference type="EMBL" id="FXSZ01000002">
    <property type="protein sequence ID" value="SMO48551.1"/>
    <property type="molecule type" value="Genomic_DNA"/>
</dbReference>
<dbReference type="PANTHER" id="PTHR21496:SF0">
    <property type="entry name" value="RIESKE DOMAIN-CONTAINING PROTEIN"/>
    <property type="match status" value="1"/>
</dbReference>
<feature type="domain" description="Rieske" evidence="7">
    <location>
        <begin position="5"/>
        <end position="105"/>
    </location>
</feature>